<protein>
    <submittedName>
        <fullName evidence="2">Uncharacterized protein</fullName>
    </submittedName>
</protein>
<organism evidence="2 3">
    <name type="scientific">Diabrotica balteata</name>
    <name type="common">Banded cucumber beetle</name>
    <dbReference type="NCBI Taxonomy" id="107213"/>
    <lineage>
        <taxon>Eukaryota</taxon>
        <taxon>Metazoa</taxon>
        <taxon>Ecdysozoa</taxon>
        <taxon>Arthropoda</taxon>
        <taxon>Hexapoda</taxon>
        <taxon>Insecta</taxon>
        <taxon>Pterygota</taxon>
        <taxon>Neoptera</taxon>
        <taxon>Endopterygota</taxon>
        <taxon>Coleoptera</taxon>
        <taxon>Polyphaga</taxon>
        <taxon>Cucujiformia</taxon>
        <taxon>Chrysomeloidea</taxon>
        <taxon>Chrysomelidae</taxon>
        <taxon>Galerucinae</taxon>
        <taxon>Diabroticina</taxon>
        <taxon>Diabroticites</taxon>
        <taxon>Diabrotica</taxon>
    </lineage>
</organism>
<dbReference type="Proteomes" id="UP001153709">
    <property type="component" value="Chromosome 2"/>
</dbReference>
<keyword evidence="1" id="KW-0732">Signal</keyword>
<evidence type="ECO:0000313" key="3">
    <source>
        <dbReference type="Proteomes" id="UP001153709"/>
    </source>
</evidence>
<feature type="chain" id="PRO_5040322930" evidence="1">
    <location>
        <begin position="22"/>
        <end position="127"/>
    </location>
</feature>
<evidence type="ECO:0000256" key="1">
    <source>
        <dbReference type="SAM" id="SignalP"/>
    </source>
</evidence>
<dbReference type="EMBL" id="OU898277">
    <property type="protein sequence ID" value="CAG9829408.1"/>
    <property type="molecule type" value="Genomic_DNA"/>
</dbReference>
<proteinExistence type="predicted"/>
<evidence type="ECO:0000313" key="2">
    <source>
        <dbReference type="EMBL" id="CAG9829408.1"/>
    </source>
</evidence>
<dbReference type="GO" id="GO:0005549">
    <property type="term" value="F:odorant binding"/>
    <property type="evidence" value="ECO:0007669"/>
    <property type="project" value="InterPro"/>
</dbReference>
<gene>
    <name evidence="2" type="ORF">DIABBA_LOCUS3222</name>
</gene>
<feature type="signal peptide" evidence="1">
    <location>
        <begin position="1"/>
        <end position="21"/>
    </location>
</feature>
<accession>A0A9N9SU28</accession>
<name>A0A9N9SU28_DIABA</name>
<dbReference type="InterPro" id="IPR006170">
    <property type="entry name" value="PBP/GOBP"/>
</dbReference>
<dbReference type="Gene3D" id="1.10.238.20">
    <property type="entry name" value="Pheromone/general odorant binding protein domain"/>
    <property type="match status" value="1"/>
</dbReference>
<dbReference type="SUPFAM" id="SSF47565">
    <property type="entry name" value="Insect pheromone/odorant-binding proteins"/>
    <property type="match status" value="1"/>
</dbReference>
<keyword evidence="3" id="KW-1185">Reference proteome</keyword>
<dbReference type="InterPro" id="IPR036728">
    <property type="entry name" value="PBP_GOBP_sf"/>
</dbReference>
<dbReference type="AlphaFoldDB" id="A0A9N9SU28"/>
<sequence length="127" mass="14629">MNSIVLFAVCLVIVTNYTVNSETEEELRQEWDQAIKNCKLSKEIVDKLLGPSLDASFAKEITCIYKSLEFMNPDGTFNKDKFRVRLKNILSDDDKIEKVINMCVVQKDTDEESGLYLFNCMGKLFKQ</sequence>
<reference evidence="2" key="1">
    <citation type="submission" date="2022-01" db="EMBL/GenBank/DDBJ databases">
        <authorList>
            <person name="King R."/>
        </authorList>
    </citation>
    <scope>NUCLEOTIDE SEQUENCE</scope>
</reference>
<dbReference type="OrthoDB" id="6783999at2759"/>
<dbReference type="Pfam" id="PF01395">
    <property type="entry name" value="PBP_GOBP"/>
    <property type="match status" value="1"/>
</dbReference>